<proteinExistence type="predicted"/>
<accession>A0A2H3E711</accession>
<dbReference type="InParanoid" id="A0A2H3E711"/>
<name>A0A2H3E711_ARMGA</name>
<protein>
    <submittedName>
        <fullName evidence="1">Uncharacterized protein</fullName>
    </submittedName>
</protein>
<evidence type="ECO:0000313" key="1">
    <source>
        <dbReference type="EMBL" id="PBK98938.1"/>
    </source>
</evidence>
<reference evidence="2" key="1">
    <citation type="journal article" date="2017" name="Nat. Ecol. Evol.">
        <title>Genome expansion and lineage-specific genetic innovations in the forest pathogenic fungi Armillaria.</title>
        <authorList>
            <person name="Sipos G."/>
            <person name="Prasanna A.N."/>
            <person name="Walter M.C."/>
            <person name="O'Connor E."/>
            <person name="Balint B."/>
            <person name="Krizsan K."/>
            <person name="Kiss B."/>
            <person name="Hess J."/>
            <person name="Varga T."/>
            <person name="Slot J."/>
            <person name="Riley R."/>
            <person name="Boka B."/>
            <person name="Rigling D."/>
            <person name="Barry K."/>
            <person name="Lee J."/>
            <person name="Mihaltcheva S."/>
            <person name="LaButti K."/>
            <person name="Lipzen A."/>
            <person name="Waldron R."/>
            <person name="Moloney N.M."/>
            <person name="Sperisen C."/>
            <person name="Kredics L."/>
            <person name="Vagvoelgyi C."/>
            <person name="Patrignani A."/>
            <person name="Fitzpatrick D."/>
            <person name="Nagy I."/>
            <person name="Doyle S."/>
            <person name="Anderson J.B."/>
            <person name="Grigoriev I.V."/>
            <person name="Gueldener U."/>
            <person name="Muensterkoetter M."/>
            <person name="Nagy L.G."/>
        </authorList>
    </citation>
    <scope>NUCLEOTIDE SEQUENCE [LARGE SCALE GENOMIC DNA]</scope>
    <source>
        <strain evidence="2">Ar21-2</strain>
    </source>
</reference>
<dbReference type="EMBL" id="KZ293647">
    <property type="protein sequence ID" value="PBK98938.1"/>
    <property type="molecule type" value="Genomic_DNA"/>
</dbReference>
<gene>
    <name evidence="1" type="ORF">ARMGADRAFT_484124</name>
</gene>
<dbReference type="Proteomes" id="UP000217790">
    <property type="component" value="Unassembled WGS sequence"/>
</dbReference>
<dbReference type="AlphaFoldDB" id="A0A2H3E711"/>
<evidence type="ECO:0000313" key="2">
    <source>
        <dbReference type="Proteomes" id="UP000217790"/>
    </source>
</evidence>
<keyword evidence="2" id="KW-1185">Reference proteome</keyword>
<sequence length="79" mass="8927">MLSLIFRFRSVSLPPGFVSLLLPSTLHFHWHLHSAHLCHLSEIGILVLSSATHRSFLPGVVINTNTIGWYELVFTSFLI</sequence>
<organism evidence="1 2">
    <name type="scientific">Armillaria gallica</name>
    <name type="common">Bulbous honey fungus</name>
    <name type="synonym">Armillaria bulbosa</name>
    <dbReference type="NCBI Taxonomy" id="47427"/>
    <lineage>
        <taxon>Eukaryota</taxon>
        <taxon>Fungi</taxon>
        <taxon>Dikarya</taxon>
        <taxon>Basidiomycota</taxon>
        <taxon>Agaricomycotina</taxon>
        <taxon>Agaricomycetes</taxon>
        <taxon>Agaricomycetidae</taxon>
        <taxon>Agaricales</taxon>
        <taxon>Marasmiineae</taxon>
        <taxon>Physalacriaceae</taxon>
        <taxon>Armillaria</taxon>
    </lineage>
</organism>